<protein>
    <submittedName>
        <fullName evidence="1">Pentatricopeptide repeat-containing protein At5g01110-like</fullName>
    </submittedName>
</protein>
<reference evidence="1" key="1">
    <citation type="submission" date="2018-02" db="EMBL/GenBank/DDBJ databases">
        <title>Rhizophora mucronata_Transcriptome.</title>
        <authorList>
            <person name="Meera S.P."/>
            <person name="Sreeshan A."/>
            <person name="Augustine A."/>
        </authorList>
    </citation>
    <scope>NUCLEOTIDE SEQUENCE</scope>
    <source>
        <tissue evidence="1">Leaf</tissue>
    </source>
</reference>
<dbReference type="AlphaFoldDB" id="A0A2P2KED4"/>
<accession>A0A2P2KED4</accession>
<sequence>MAFQRAICQKNSRLTLGNHKDLHFVTFLLYPFPQLGFRCIKTCETNESPSQQPVSSTSLHDSLLVEKILLNLKQDTCRQLKVRAQIPLQLEFLVCPCSDGGKLLSHIDIMFKHGRLSVGFMIFSEYNHS</sequence>
<dbReference type="EMBL" id="GGEC01023566">
    <property type="protein sequence ID" value="MBX04050.1"/>
    <property type="molecule type" value="Transcribed_RNA"/>
</dbReference>
<name>A0A2P2KED4_RHIMU</name>
<evidence type="ECO:0000313" key="1">
    <source>
        <dbReference type="EMBL" id="MBX04050.1"/>
    </source>
</evidence>
<proteinExistence type="predicted"/>
<organism evidence="1">
    <name type="scientific">Rhizophora mucronata</name>
    <name type="common">Asiatic mangrove</name>
    <dbReference type="NCBI Taxonomy" id="61149"/>
    <lineage>
        <taxon>Eukaryota</taxon>
        <taxon>Viridiplantae</taxon>
        <taxon>Streptophyta</taxon>
        <taxon>Embryophyta</taxon>
        <taxon>Tracheophyta</taxon>
        <taxon>Spermatophyta</taxon>
        <taxon>Magnoliopsida</taxon>
        <taxon>eudicotyledons</taxon>
        <taxon>Gunneridae</taxon>
        <taxon>Pentapetalae</taxon>
        <taxon>rosids</taxon>
        <taxon>fabids</taxon>
        <taxon>Malpighiales</taxon>
        <taxon>Rhizophoraceae</taxon>
        <taxon>Rhizophora</taxon>
    </lineage>
</organism>